<dbReference type="Pfam" id="PF03843">
    <property type="entry name" value="Slp"/>
    <property type="match status" value="1"/>
</dbReference>
<accession>A0A7W2FPF9</accession>
<evidence type="ECO:0000313" key="3">
    <source>
        <dbReference type="Proteomes" id="UP000571701"/>
    </source>
</evidence>
<dbReference type="RefSeq" id="WP_182107546.1">
    <property type="nucleotide sequence ID" value="NZ_JACFYF010000002.1"/>
</dbReference>
<name>A0A7W2FPF9_9VIBR</name>
<feature type="signal peptide" evidence="1">
    <location>
        <begin position="1"/>
        <end position="30"/>
    </location>
</feature>
<dbReference type="AlphaFoldDB" id="A0A7W2FPF9"/>
<dbReference type="EMBL" id="JACFYF010000002">
    <property type="protein sequence ID" value="MBA5761865.1"/>
    <property type="molecule type" value="Genomic_DNA"/>
</dbReference>
<evidence type="ECO:0000313" key="2">
    <source>
        <dbReference type="EMBL" id="MBA5761865.1"/>
    </source>
</evidence>
<dbReference type="Proteomes" id="UP000571701">
    <property type="component" value="Unassembled WGS sequence"/>
</dbReference>
<feature type="chain" id="PRO_5031079491" evidence="1">
    <location>
        <begin position="31"/>
        <end position="185"/>
    </location>
</feature>
<reference evidence="2 3" key="1">
    <citation type="submission" date="2020-07" db="EMBL/GenBank/DDBJ databases">
        <title>Vibrio marinisediminis sp. nov., isolated from marine sediment.</title>
        <authorList>
            <person name="Ji X."/>
        </authorList>
    </citation>
    <scope>NUCLEOTIDE SEQUENCE [LARGE SCALE GENOMIC DNA]</scope>
    <source>
        <strain evidence="2 3">404</strain>
    </source>
</reference>
<keyword evidence="3" id="KW-1185">Reference proteome</keyword>
<proteinExistence type="predicted"/>
<gene>
    <name evidence="2" type="ORF">H2O73_05835</name>
</gene>
<dbReference type="InterPro" id="IPR004658">
    <property type="entry name" value="OMP_Slp"/>
</dbReference>
<keyword evidence="1" id="KW-0732">Signal</keyword>
<dbReference type="GO" id="GO:0019867">
    <property type="term" value="C:outer membrane"/>
    <property type="evidence" value="ECO:0007669"/>
    <property type="project" value="InterPro"/>
</dbReference>
<comment type="caution">
    <text evidence="2">The sequence shown here is derived from an EMBL/GenBank/DDBJ whole genome shotgun (WGS) entry which is preliminary data.</text>
</comment>
<dbReference type="PROSITE" id="PS51257">
    <property type="entry name" value="PROKAR_LIPOPROTEIN"/>
    <property type="match status" value="1"/>
</dbReference>
<sequence>MIFKRFIKSAIGTVALVALTACSSLPQELASDNPNIITDYPTWQQQLNHSVDVRLGGVIASVNNLDDRTRIEVVNLPIGSSGKPDINQEPKGRFVAYIKGFEDPVTFSQGRLITLLGQSSGSEVAPVGEYEYDFPVMLVDGYRLWRIEERVIINETGSYIYPCRGLYCRDIHSSTRQGRVIQDVK</sequence>
<dbReference type="NCBIfam" id="TIGR00752">
    <property type="entry name" value="slp"/>
    <property type="match status" value="1"/>
</dbReference>
<dbReference type="PANTHER" id="PTHR37530:SF1">
    <property type="entry name" value="OUTER MEMBRANE PROTEIN SLP"/>
    <property type="match status" value="1"/>
</dbReference>
<organism evidence="2 3">
    <name type="scientific">Vibrio marinisediminis</name>
    <dbReference type="NCBI Taxonomy" id="2758441"/>
    <lineage>
        <taxon>Bacteria</taxon>
        <taxon>Pseudomonadati</taxon>
        <taxon>Pseudomonadota</taxon>
        <taxon>Gammaproteobacteria</taxon>
        <taxon>Vibrionales</taxon>
        <taxon>Vibrionaceae</taxon>
        <taxon>Vibrio</taxon>
    </lineage>
</organism>
<protein>
    <submittedName>
        <fullName evidence="2">Slp family lipoprotein</fullName>
    </submittedName>
</protein>
<keyword evidence="2" id="KW-0449">Lipoprotein</keyword>
<dbReference type="PIRSF" id="PIRSF004982">
    <property type="entry name" value="SlP"/>
    <property type="match status" value="1"/>
</dbReference>
<dbReference type="PANTHER" id="PTHR37530">
    <property type="entry name" value="OUTER MEMBRANE PROTEIN SLP"/>
    <property type="match status" value="1"/>
</dbReference>
<evidence type="ECO:0000256" key="1">
    <source>
        <dbReference type="SAM" id="SignalP"/>
    </source>
</evidence>